<dbReference type="EMBL" id="FZMP01000249">
    <property type="protein sequence ID" value="SNQ62900.1"/>
    <property type="molecule type" value="Genomic_DNA"/>
</dbReference>
<evidence type="ECO:0000313" key="2">
    <source>
        <dbReference type="Proteomes" id="UP000218615"/>
    </source>
</evidence>
<name>A0A284VUD9_9EURY</name>
<keyword evidence="2" id="KW-1185">Reference proteome</keyword>
<dbReference type="Proteomes" id="UP000218615">
    <property type="component" value="Unassembled WGS sequence"/>
</dbReference>
<gene>
    <name evidence="1" type="ORF">MNV_980002</name>
</gene>
<protein>
    <submittedName>
        <fullName evidence="1">Uncharacterized protein</fullName>
    </submittedName>
</protein>
<reference evidence="2" key="1">
    <citation type="submission" date="2017-06" db="EMBL/GenBank/DDBJ databases">
        <authorList>
            <person name="Cremers G."/>
        </authorList>
    </citation>
    <scope>NUCLEOTIDE SEQUENCE [LARGE SCALE GENOMIC DNA]</scope>
</reference>
<proteinExistence type="predicted"/>
<accession>A0A284VUD9</accession>
<sequence length="54" mass="6253">MLSKLYIPCSHIYELIVGSKILFYTTIIPNLPTILLDFLSIRNKGYIICIRSYS</sequence>
<evidence type="ECO:0000313" key="1">
    <source>
        <dbReference type="EMBL" id="SNQ62900.1"/>
    </source>
</evidence>
<dbReference type="AlphaFoldDB" id="A0A284VUD9"/>
<organism evidence="1 2">
    <name type="scientific">Candidatus Methanoperedens nitratireducens</name>
    <dbReference type="NCBI Taxonomy" id="1392998"/>
    <lineage>
        <taxon>Archaea</taxon>
        <taxon>Methanobacteriati</taxon>
        <taxon>Methanobacteriota</taxon>
        <taxon>Stenosarchaea group</taxon>
        <taxon>Methanomicrobia</taxon>
        <taxon>Methanosarcinales</taxon>
        <taxon>ANME-2 cluster</taxon>
        <taxon>Candidatus Methanoperedentaceae</taxon>
        <taxon>Candidatus Methanoperedens</taxon>
    </lineage>
</organism>